<reference evidence="6 7" key="1">
    <citation type="submission" date="2018-11" db="EMBL/GenBank/DDBJ databases">
        <title>Aureibaculum marinum gen. nov., sp. nov., a member of the family Flavobacteriaceae isolated from the Bohai Sea.</title>
        <authorList>
            <person name="Ji X."/>
        </authorList>
    </citation>
    <scope>NUCLEOTIDE SEQUENCE [LARGE SCALE GENOMIC DNA]</scope>
    <source>
        <strain evidence="6 7">BH-SD17</strain>
    </source>
</reference>
<dbReference type="InterPro" id="IPR009061">
    <property type="entry name" value="DNA-bd_dom_put_sf"/>
</dbReference>
<keyword evidence="1" id="KW-0678">Repressor</keyword>
<dbReference type="PANTHER" id="PTHR30204">
    <property type="entry name" value="REDOX-CYCLING DRUG-SENSING TRANSCRIPTIONAL ACTIVATOR SOXR"/>
    <property type="match status" value="1"/>
</dbReference>
<dbReference type="InterPro" id="IPR036594">
    <property type="entry name" value="Meth_synthase_dom"/>
</dbReference>
<evidence type="ECO:0000256" key="1">
    <source>
        <dbReference type="ARBA" id="ARBA00022491"/>
    </source>
</evidence>
<evidence type="ECO:0000256" key="4">
    <source>
        <dbReference type="ARBA" id="ARBA00023163"/>
    </source>
</evidence>
<gene>
    <name evidence="6" type="ORF">EGM88_15430</name>
</gene>
<dbReference type="OrthoDB" id="9800334at2"/>
<accession>A0A3N4NF30</accession>
<dbReference type="GO" id="GO:0003700">
    <property type="term" value="F:DNA-binding transcription factor activity"/>
    <property type="evidence" value="ECO:0007669"/>
    <property type="project" value="InterPro"/>
</dbReference>
<dbReference type="Pfam" id="PF13411">
    <property type="entry name" value="MerR_1"/>
    <property type="match status" value="1"/>
</dbReference>
<dbReference type="Gene3D" id="3.40.50.280">
    <property type="entry name" value="Cobalamin-binding domain"/>
    <property type="match status" value="1"/>
</dbReference>
<keyword evidence="7" id="KW-1185">Reference proteome</keyword>
<comment type="caution">
    <text evidence="6">The sequence shown here is derived from an EMBL/GenBank/DDBJ whole genome shotgun (WGS) entry which is preliminary data.</text>
</comment>
<dbReference type="GO" id="GO:0003677">
    <property type="term" value="F:DNA binding"/>
    <property type="evidence" value="ECO:0007669"/>
    <property type="project" value="UniProtKB-KW"/>
</dbReference>
<dbReference type="InterPro" id="IPR047057">
    <property type="entry name" value="MerR_fam"/>
</dbReference>
<protein>
    <submittedName>
        <fullName evidence="6">MerR family transcriptional regulator</fullName>
    </submittedName>
</protein>
<dbReference type="SUPFAM" id="SSF46955">
    <property type="entry name" value="Putative DNA-binding domain"/>
    <property type="match status" value="1"/>
</dbReference>
<dbReference type="Proteomes" id="UP000270856">
    <property type="component" value="Unassembled WGS sequence"/>
</dbReference>
<sequence length="300" mass="35188">MLNNIKTKFSIKDLENFTGIKPHTIRIWEKRYHLLKPSRTDTNIRYYDGDNFIKLLNINLLYNNGYKISKIAEFSEDLLLRKVKELTSDKALEQGVQNEFKVAMLNFDVAAFNNAYNKLLSYKSFSEIFLDVLIPLLDHIGLLWQSKTIKPMHEHFVSNLVMQKLHANIERSQISNFSKKDKTFVLFLPIGEIHELGLLFLHYELILRGYHSIYLGANINIEAVEDIKQLFGDIQFISYFTVEPNENNIDEYLEKIYNHLIKSTSNKFWFLGLKASQFNKEIPYSNVYAVTSLKEILKIF</sequence>
<evidence type="ECO:0000256" key="2">
    <source>
        <dbReference type="ARBA" id="ARBA00023015"/>
    </source>
</evidence>
<dbReference type="EMBL" id="RPFJ01000098">
    <property type="protein sequence ID" value="RPD90740.1"/>
    <property type="molecule type" value="Genomic_DNA"/>
</dbReference>
<evidence type="ECO:0000313" key="7">
    <source>
        <dbReference type="Proteomes" id="UP000270856"/>
    </source>
</evidence>
<keyword evidence="2" id="KW-0805">Transcription regulation</keyword>
<dbReference type="AlphaFoldDB" id="A0A3N4NF30"/>
<dbReference type="Gene3D" id="1.10.1660.10">
    <property type="match status" value="1"/>
</dbReference>
<dbReference type="SMART" id="SM00422">
    <property type="entry name" value="HTH_MERR"/>
    <property type="match status" value="1"/>
</dbReference>
<evidence type="ECO:0000256" key="3">
    <source>
        <dbReference type="ARBA" id="ARBA00023125"/>
    </source>
</evidence>
<dbReference type="PANTHER" id="PTHR30204:SF69">
    <property type="entry name" value="MERR-FAMILY TRANSCRIPTIONAL REGULATOR"/>
    <property type="match status" value="1"/>
</dbReference>
<evidence type="ECO:0000259" key="5">
    <source>
        <dbReference type="PROSITE" id="PS50937"/>
    </source>
</evidence>
<organism evidence="6 7">
    <name type="scientific">Aureibaculum marinum</name>
    <dbReference type="NCBI Taxonomy" id="2487930"/>
    <lineage>
        <taxon>Bacteria</taxon>
        <taxon>Pseudomonadati</taxon>
        <taxon>Bacteroidota</taxon>
        <taxon>Flavobacteriia</taxon>
        <taxon>Flavobacteriales</taxon>
        <taxon>Flavobacteriaceae</taxon>
        <taxon>Aureibaculum</taxon>
    </lineage>
</organism>
<dbReference type="InterPro" id="IPR003759">
    <property type="entry name" value="Cbl-bd_cap"/>
</dbReference>
<dbReference type="InterPro" id="IPR000551">
    <property type="entry name" value="MerR-type_HTH_dom"/>
</dbReference>
<keyword evidence="3" id="KW-0238">DNA-binding</keyword>
<dbReference type="PROSITE" id="PS50937">
    <property type="entry name" value="HTH_MERR_2"/>
    <property type="match status" value="1"/>
</dbReference>
<dbReference type="Pfam" id="PF02607">
    <property type="entry name" value="B12-binding_2"/>
    <property type="match status" value="1"/>
</dbReference>
<proteinExistence type="predicted"/>
<dbReference type="Gene3D" id="1.10.1240.10">
    <property type="entry name" value="Methionine synthase domain"/>
    <property type="match status" value="1"/>
</dbReference>
<evidence type="ECO:0000313" key="6">
    <source>
        <dbReference type="EMBL" id="RPD90740.1"/>
    </source>
</evidence>
<dbReference type="RefSeq" id="WP_123899291.1">
    <property type="nucleotide sequence ID" value="NZ_RPFJ01000098.1"/>
</dbReference>
<feature type="domain" description="HTH merR-type" evidence="5">
    <location>
        <begin position="8"/>
        <end position="77"/>
    </location>
</feature>
<name>A0A3N4NF30_9FLAO</name>
<keyword evidence="4" id="KW-0804">Transcription</keyword>